<sequence>MSATSIPHQRSKSLGDIEPLGYGNGPSLPPESPQTPTSTKSAKFSVSPKLGLKPVYLLGRRSWYNLRCKFKQEETVRGFELISSSAQFANPSAQWLPLPVNNCHSGTSNTAKPGAASDVLGEPFGGGENYYSVVTPEDSDRESAFSYDGPFRQLSMHFYKQQSPIYDYDSDYDDDYGDYDNYIPSDGGDEEDLSHLDGASYGFYQHSNTNTTQFRARESYDDLIDEVCQLMSDQDHDEFLPTLSRSRSEICQRQRAPTVHRRYSMVIRGSDRVVTLFSPLNSPARDQSVRSNRTVLTPITEAPPTFVL</sequence>
<feature type="compositionally biased region" description="Polar residues" evidence="1">
    <location>
        <begin position="34"/>
        <end position="44"/>
    </location>
</feature>
<keyword evidence="3" id="KW-1185">Reference proteome</keyword>
<dbReference type="GeneID" id="36516931"/>
<evidence type="ECO:0000313" key="2">
    <source>
        <dbReference type="EMBL" id="PRT55563.1"/>
    </source>
</evidence>
<comment type="caution">
    <text evidence="2">The sequence shown here is derived from an EMBL/GenBank/DDBJ whole genome shotgun (WGS) entry which is preliminary data.</text>
</comment>
<name>A0A2T0FKP1_9ASCO</name>
<proteinExistence type="predicted"/>
<dbReference type="EMBL" id="NDIQ01000021">
    <property type="protein sequence ID" value="PRT55563.1"/>
    <property type="molecule type" value="Genomic_DNA"/>
</dbReference>
<reference evidence="2 3" key="1">
    <citation type="submission" date="2017-04" db="EMBL/GenBank/DDBJ databases">
        <title>Genome sequencing of [Candida] sorbophila.</title>
        <authorList>
            <person name="Ahn J.O."/>
        </authorList>
    </citation>
    <scope>NUCLEOTIDE SEQUENCE [LARGE SCALE GENOMIC DNA]</scope>
    <source>
        <strain evidence="2 3">DS02</strain>
    </source>
</reference>
<dbReference type="AlphaFoldDB" id="A0A2T0FKP1"/>
<dbReference type="Proteomes" id="UP000238350">
    <property type="component" value="Unassembled WGS sequence"/>
</dbReference>
<gene>
    <name evidence="2" type="ORF">B9G98_03183</name>
</gene>
<dbReference type="RefSeq" id="XP_024665508.1">
    <property type="nucleotide sequence ID" value="XM_024809740.1"/>
</dbReference>
<accession>A0A2T0FKP1</accession>
<evidence type="ECO:0000313" key="3">
    <source>
        <dbReference type="Proteomes" id="UP000238350"/>
    </source>
</evidence>
<evidence type="ECO:0000256" key="1">
    <source>
        <dbReference type="SAM" id="MobiDB-lite"/>
    </source>
</evidence>
<protein>
    <submittedName>
        <fullName evidence="2">Uncharacterized protein</fullName>
    </submittedName>
</protein>
<organism evidence="2 3">
    <name type="scientific">Wickerhamiella sorbophila</name>
    <dbReference type="NCBI Taxonomy" id="45607"/>
    <lineage>
        <taxon>Eukaryota</taxon>
        <taxon>Fungi</taxon>
        <taxon>Dikarya</taxon>
        <taxon>Ascomycota</taxon>
        <taxon>Saccharomycotina</taxon>
        <taxon>Dipodascomycetes</taxon>
        <taxon>Dipodascales</taxon>
        <taxon>Trichomonascaceae</taxon>
        <taxon>Wickerhamiella</taxon>
    </lineage>
</organism>
<feature type="region of interest" description="Disordered" evidence="1">
    <location>
        <begin position="1"/>
        <end position="45"/>
    </location>
</feature>